<dbReference type="PATRIC" id="fig|1618390.3.peg.148"/>
<evidence type="ECO:0000256" key="1">
    <source>
        <dbReference type="SAM" id="Phobius"/>
    </source>
</evidence>
<sequence>MVRLGDITQDHVEDFQLTNFSNDYRLKTLLNLVPVKQGAKILDVGSGNGEMAIALSKKANVVYATDNSMKVVKKLKSKAKNIHNLKVIKMDATKPNLTVNDFDLVTACDVAEHLKNDREFFNGCYFLLKSKGTLFVSVPACPLLYGKRDKHYGHYRRYEKKDLEEKITASGFTIKSSRFWNLIGVLPYLISEKILNKELTGPARSGKKRFMTRIVNSFLYIWLTIEGRINMLPIGLSLIVIAQKNVRKNNSN</sequence>
<reference evidence="3 4" key="1">
    <citation type="journal article" date="2015" name="Nature">
        <title>rRNA introns, odd ribosomes, and small enigmatic genomes across a large radiation of phyla.</title>
        <authorList>
            <person name="Brown C.T."/>
            <person name="Hug L.A."/>
            <person name="Thomas B.C."/>
            <person name="Sharon I."/>
            <person name="Castelle C.J."/>
            <person name="Singh A."/>
            <person name="Wilkins M.J."/>
            <person name="Williams K.H."/>
            <person name="Banfield J.F."/>
        </authorList>
    </citation>
    <scope>NUCLEOTIDE SEQUENCE [LARGE SCALE GENOMIC DNA]</scope>
</reference>
<dbReference type="AlphaFoldDB" id="A0A0G1DAN4"/>
<keyword evidence="1" id="KW-0472">Membrane</keyword>
<dbReference type="CDD" id="cd02440">
    <property type="entry name" value="AdoMet_MTases"/>
    <property type="match status" value="1"/>
</dbReference>
<dbReference type="SUPFAM" id="SSF53335">
    <property type="entry name" value="S-adenosyl-L-methionine-dependent methyltransferases"/>
    <property type="match status" value="1"/>
</dbReference>
<dbReference type="Gene3D" id="3.40.50.150">
    <property type="entry name" value="Vaccinia Virus protein VP39"/>
    <property type="match status" value="1"/>
</dbReference>
<keyword evidence="3" id="KW-0489">Methyltransferase</keyword>
<feature type="domain" description="Methyltransferase type 11" evidence="2">
    <location>
        <begin position="42"/>
        <end position="136"/>
    </location>
</feature>
<protein>
    <submittedName>
        <fullName evidence="3">Methyltransferase</fullName>
    </submittedName>
</protein>
<accession>A0A0G1DAN4</accession>
<evidence type="ECO:0000259" key="2">
    <source>
        <dbReference type="Pfam" id="PF08241"/>
    </source>
</evidence>
<dbReference type="GO" id="GO:0032259">
    <property type="term" value="P:methylation"/>
    <property type="evidence" value="ECO:0007669"/>
    <property type="project" value="UniProtKB-KW"/>
</dbReference>
<gene>
    <name evidence="3" type="ORF">UV68_C0004G0011</name>
</gene>
<keyword evidence="1" id="KW-1133">Transmembrane helix</keyword>
<dbReference type="EMBL" id="LCFK01000004">
    <property type="protein sequence ID" value="KKS94729.1"/>
    <property type="molecule type" value="Genomic_DNA"/>
</dbReference>
<name>A0A0G1DAN4_9BACT</name>
<organism evidence="3 4">
    <name type="scientific">Candidatus Collierbacteria bacterium GW2011_GWC2_43_12</name>
    <dbReference type="NCBI Taxonomy" id="1618390"/>
    <lineage>
        <taxon>Bacteria</taxon>
        <taxon>Candidatus Collieribacteriota</taxon>
    </lineage>
</organism>
<proteinExistence type="predicted"/>
<evidence type="ECO:0000313" key="4">
    <source>
        <dbReference type="Proteomes" id="UP000033980"/>
    </source>
</evidence>
<feature type="transmembrane region" description="Helical" evidence="1">
    <location>
        <begin position="219"/>
        <end position="242"/>
    </location>
</feature>
<keyword evidence="3" id="KW-0808">Transferase</keyword>
<dbReference type="InterPro" id="IPR013216">
    <property type="entry name" value="Methyltransf_11"/>
</dbReference>
<dbReference type="Pfam" id="PF08241">
    <property type="entry name" value="Methyltransf_11"/>
    <property type="match status" value="1"/>
</dbReference>
<dbReference type="Proteomes" id="UP000033980">
    <property type="component" value="Unassembled WGS sequence"/>
</dbReference>
<dbReference type="PANTHER" id="PTHR43861">
    <property type="entry name" value="TRANS-ACONITATE 2-METHYLTRANSFERASE-RELATED"/>
    <property type="match status" value="1"/>
</dbReference>
<evidence type="ECO:0000313" key="3">
    <source>
        <dbReference type="EMBL" id="KKS94729.1"/>
    </source>
</evidence>
<keyword evidence="1" id="KW-0812">Transmembrane</keyword>
<dbReference type="InterPro" id="IPR029063">
    <property type="entry name" value="SAM-dependent_MTases_sf"/>
</dbReference>
<comment type="caution">
    <text evidence="3">The sequence shown here is derived from an EMBL/GenBank/DDBJ whole genome shotgun (WGS) entry which is preliminary data.</text>
</comment>
<dbReference type="GO" id="GO:0008757">
    <property type="term" value="F:S-adenosylmethionine-dependent methyltransferase activity"/>
    <property type="evidence" value="ECO:0007669"/>
    <property type="project" value="InterPro"/>
</dbReference>